<comment type="caution">
    <text evidence="2">The sequence shown here is derived from an EMBL/GenBank/DDBJ whole genome shotgun (WGS) entry which is preliminary data.</text>
</comment>
<evidence type="ECO:0008006" key="4">
    <source>
        <dbReference type="Google" id="ProtNLM"/>
    </source>
</evidence>
<feature type="region of interest" description="Disordered" evidence="1">
    <location>
        <begin position="91"/>
        <end position="129"/>
    </location>
</feature>
<gene>
    <name evidence="2" type="ORF">DCW74_00400</name>
</gene>
<feature type="compositionally biased region" description="Pro residues" evidence="1">
    <location>
        <begin position="108"/>
        <end position="120"/>
    </location>
</feature>
<dbReference type="InterPro" id="IPR036388">
    <property type="entry name" value="WH-like_DNA-bd_sf"/>
</dbReference>
<accession>A0A350NYR1</accession>
<dbReference type="AlphaFoldDB" id="A0A350NYR1"/>
<dbReference type="Gene3D" id="1.10.10.10">
    <property type="entry name" value="Winged helix-like DNA-binding domain superfamily/Winged helix DNA-binding domain"/>
    <property type="match status" value="1"/>
</dbReference>
<evidence type="ECO:0000256" key="1">
    <source>
        <dbReference type="SAM" id="MobiDB-lite"/>
    </source>
</evidence>
<dbReference type="Proteomes" id="UP000263517">
    <property type="component" value="Unassembled WGS sequence"/>
</dbReference>
<evidence type="ECO:0000313" key="2">
    <source>
        <dbReference type="EMBL" id="HAW74178.1"/>
    </source>
</evidence>
<dbReference type="Pfam" id="PF13730">
    <property type="entry name" value="HTH_36"/>
    <property type="match status" value="1"/>
</dbReference>
<dbReference type="RefSeq" id="WP_272965271.1">
    <property type="nucleotide sequence ID" value="NZ_DCBZ01000052.1"/>
</dbReference>
<dbReference type="SUPFAM" id="SSF46785">
    <property type="entry name" value="Winged helix' DNA-binding domain"/>
    <property type="match status" value="1"/>
</dbReference>
<protein>
    <recommendedName>
        <fullName evidence="4">Helix-turn-helix domain-containing protein</fullName>
    </recommendedName>
</protein>
<proteinExistence type="predicted"/>
<organism evidence="2 3">
    <name type="scientific">Alteromonas australica</name>
    <dbReference type="NCBI Taxonomy" id="589873"/>
    <lineage>
        <taxon>Bacteria</taxon>
        <taxon>Pseudomonadati</taxon>
        <taxon>Pseudomonadota</taxon>
        <taxon>Gammaproteobacteria</taxon>
        <taxon>Alteromonadales</taxon>
        <taxon>Alteromonadaceae</taxon>
        <taxon>Alteromonas/Salinimonas group</taxon>
        <taxon>Alteromonas</taxon>
    </lineage>
</organism>
<name>A0A350NYR1_9ALTE</name>
<reference evidence="2 3" key="1">
    <citation type="journal article" date="2018" name="Nat. Biotechnol.">
        <title>A standardized bacterial taxonomy based on genome phylogeny substantially revises the tree of life.</title>
        <authorList>
            <person name="Parks D.H."/>
            <person name="Chuvochina M."/>
            <person name="Waite D.W."/>
            <person name="Rinke C."/>
            <person name="Skarshewski A."/>
            <person name="Chaumeil P.A."/>
            <person name="Hugenholtz P."/>
        </authorList>
    </citation>
    <scope>NUCLEOTIDE SEQUENCE [LARGE SCALE GENOMIC DNA]</scope>
    <source>
        <strain evidence="2">UBA11978</strain>
    </source>
</reference>
<sequence>MSIKMMFSAMQVKAGSPTTKMVLIKLADNANDKGECWPSYDNIAEVCEISRRSAINHIDKLVKKGLVRKEERKGPKGNSSNVYYLTLGGEKSAPLPSENNSPDGEKSAPPPSEKSAPPPSEKSAPESVSIEPVITESVIETINREKIISLESLNAFVSYRKKIKKPMTTHAVELLVAKLGGLRVDGHSPQELINEAIMNGWQSVYPKTNPKPNGTFQSPQERIREENIRVMSKWANKE</sequence>
<dbReference type="EMBL" id="DNAN01000015">
    <property type="protein sequence ID" value="HAW74178.1"/>
    <property type="molecule type" value="Genomic_DNA"/>
</dbReference>
<dbReference type="InterPro" id="IPR036390">
    <property type="entry name" value="WH_DNA-bd_sf"/>
</dbReference>
<evidence type="ECO:0000313" key="3">
    <source>
        <dbReference type="Proteomes" id="UP000263517"/>
    </source>
</evidence>